<feature type="region of interest" description="Disordered" evidence="8">
    <location>
        <begin position="3126"/>
        <end position="3151"/>
    </location>
</feature>
<name>A0A7R9T3U1_9CHLO</name>
<feature type="coiled-coil region" evidence="7">
    <location>
        <begin position="3357"/>
        <end position="3389"/>
    </location>
</feature>
<dbReference type="Pfam" id="PF13764">
    <property type="entry name" value="E3_UbLigase_R4"/>
    <property type="match status" value="1"/>
</dbReference>
<dbReference type="SMART" id="SM00396">
    <property type="entry name" value="ZnF_UBR1"/>
    <property type="match status" value="1"/>
</dbReference>
<feature type="compositionally biased region" description="Basic and acidic residues" evidence="8">
    <location>
        <begin position="3130"/>
        <end position="3140"/>
    </location>
</feature>
<evidence type="ECO:0000256" key="3">
    <source>
        <dbReference type="ARBA" id="ARBA00022771"/>
    </source>
</evidence>
<organism evidence="10">
    <name type="scientific">Ostreococcus sp. 'lucimarinus'</name>
    <dbReference type="NCBI Taxonomy" id="242159"/>
    <lineage>
        <taxon>Eukaryota</taxon>
        <taxon>Viridiplantae</taxon>
        <taxon>Chlorophyta</taxon>
        <taxon>Mamiellophyceae</taxon>
        <taxon>Mamiellales</taxon>
        <taxon>Bathycoccaceae</taxon>
        <taxon>Ostreococcus</taxon>
    </lineage>
</organism>
<dbReference type="PANTHER" id="PTHR21725:SF1">
    <property type="entry name" value="E3 UBIQUITIN-PROTEIN LIGASE UBR4"/>
    <property type="match status" value="1"/>
</dbReference>
<dbReference type="PANTHER" id="PTHR21725">
    <property type="entry name" value="E3 UBIQUITIN-PROTEIN LIGASE UBR4"/>
    <property type="match status" value="1"/>
</dbReference>
<evidence type="ECO:0000259" key="9">
    <source>
        <dbReference type="PROSITE" id="PS51157"/>
    </source>
</evidence>
<dbReference type="Pfam" id="PF02207">
    <property type="entry name" value="zf-UBR"/>
    <property type="match status" value="1"/>
</dbReference>
<evidence type="ECO:0000256" key="8">
    <source>
        <dbReference type="SAM" id="MobiDB-lite"/>
    </source>
</evidence>
<dbReference type="InterPro" id="IPR025704">
    <property type="entry name" value="E3_Ub_ligase_UBR4_C"/>
</dbReference>
<sequence length="3809" mass="420791">MNADSDATRRAGDRGVARAATDDETRESANARSREDARARAMHDDDGGDAEATMMTRTTTATRIGTNEEEDDANDGLEELVRALRRAAKQTSRGSSKMASHALAPHCLKALVERGDGLDEVLGGRATTRGRAAALEACEACVGTFTACGSALSAALRDDEQAVYDAYFTAMKMAAFALERADAGRDGDFAARWGDVLRACTSRTYAERWSAKIMERLRCESGALSDVSEFAASEEVALMHALSESVEEFSVSGETSRVSSPMDGLIVELYRSTLERCSVLLRQKLGKTAMRLGEVPRLMAQLCLEALNTNTDIRVTDRIVLECERACTLLGPHLTDNEYKFIAGVVAVFVNSSDWTELSGETSCALASALYTVAVSSTENARKIDSSFALFPRKAVAKSVLIRLCGSDLDVRDSVVKFLEAMMSNDDVNDESHGCVTGLLATVLGEFPDSFLLDERFTVAKANKLILDSAPLTLIRLGLGCQRDGPTSIAECLLATLERAKLLAGEDAKILRFIPAIRMVSFVLRERKNANHELVSMPLVEQLAAAHITPTETNDAQLALRDQAEDDVEAARENARTVALNLQDELGNLFAMPENLLDDNPSDELLESRLARLDAVLDAAVATLAVDRPSGEESARNTLPQLWGRLVAQDEGNRDRLRDRILLPHDDTNDGAEPNDMMDVSSGLCTFVTSGESFQEQHWYFCYDCNLVASRGCCSNCAKTCHSGHRVAYSRKSRFFCDCGADGATPAPQHRCYCLNGRDLEDVNARRTTSEKAADRFEIDPGSDSEGEESMEESYEPNLARRLCSVSALEALKMALQKAKVHDKLESVLVSWFRPLHEDDVTRVDQSLADDGLEIKVKDTDATLHVARNFKAGSFEVGPVPSKAQVQELLLSGVIVRNTAACSRDGHLAIAEGDKLSILDANIVVGAQPTNSENKAVRLGDKVGIRPLSRNLIGFEVMKVQFNHMNKDYLAVVGLHEVQICTLGRGGEILDRLRLGTPAGEHDFELIIDASWVSNSTYLFSITGQHSTSVYDLSCDAYTPVCTISTSPACITSSAWFASALRGHVCNAMTTSESDVHVQEVRMKQANEIVQLTESSKIDIQNTNGAQAVMHSETHDVIIVSTNDGEVIISCVERNEENKVTVAMLNKAKLNDSHHSFRVSDFCLPNKPGPDATLQIPAQVFVSTDSMGDSAALLVFDGLEASIISIPPSSASVVGHVGYQKMGSGEFPSALIILRSDGSMQINSYEAVKSSPTPKSQFLEARTEEVSTSVTRFPYDFFEKLAKVTSNVDFGGSFNRGSLPAALRGVLQSDDGYIESANSDDAHLTLELGGGDLRVIRGVRIHVGGMTVQSHAPSKLILPGGRVVKFERESKRWYDVPFTCSESNTIKSSTQPLKLKFVAESVNQLCIRIDRMEVYACNEDAFEADMKVERDSETQAIDDALASHVSRARRHLVRQKDSEITDSSAWLSGTTSIIQALRHCELDLKSSKLRVCYESMLRKRQFVTLETPAHRSAKFIAWKVLSVHTRDNTLTAVNIKDNSTLLFGHKVAERICPRILKRPMSVSDDDLFEFYCAMRKLGRLAIRRPNALLDSSPYLATLANSATAMLHVGAGAWDADEIVPHIVHALIAVLTHERDANLVESVLKLIKSDREDVRAAASDTLLWHLTTISGNERLNLDQARCIFVPNPALKRDKCAKANGIRDLVSAIMQLNDDVLYRSQATLVRSLSEAYSECLNPDLCKLPPLRGDILEYDAITWRLAIAAECSQLQEITTKDAREAFLHSYALTCELLRRIDSYDKEEMPAEKGYGALLQQQVPVKNVRDVAINALDSTILHASTNARKLDLSTLPAREKSEWLQVLARVSALTPECPSENAISMIKQLAGDEEGEVALLVRAGELLNLAPVLRKLVSGNFTSHWYVDEVAYDELMEVKDTIFKVTQVAKACRKSLRYFLEHVDFAVELVAALMEAVPQLPAGFATSVCDLISHIIESYRDCDENDHHRRTSIMREIVQHLDVVVNKCGLLAVESDTRTAATRILKAMWYSCETYRDDVMRVLMVLMESMSNYGHRANELLEFTKSIVMTDTDAIAMFETSIEKFCQGVKDTLLRVSDHPRADLYRALQQRQLLQSDASDKYWLESEPSMRDVTSYIACHEFTDHTLDSLKKSQAFTKNSAMTKLRESMTFQSISMNVTELKSYIHVKEVEVWRTDANKDISSMRTFDSSRWQLLGTLKFSASAHIAELEFEIPVDASALNFVFKSFHESVQAKMMTMLHCPRCARQVTDTKHGICTNCRENAYQCRYCRNINYEKLDAFICSECGHCRYAKIQTTLSAHPTLCTRYPKLLSSDDLADAVEELKLQTESIKRVTDCIESTESSLRRALFEQGEGSGDVEHMFKVVGRGRRMEFIAANYKCGAIHDAILRFLSKASSEDETDLRNVSGNYGVCCDYLNCALKLCTSLSRTPLGVKALSQGDIHRHLFNRMLNPRITNLTVCNTVRTVLSNMAAGSDEVAKFLCEAAFERASDSLLQVNAWHGTMISQSNQDILLLKDLVHASTYRLEAGTALTPGGERSALISLACTTLNSEQLSSNAVLVENTLLPALDLVKQAMTNSSILQEIVAAAKVLDNYSIADMKESANMSGLIPILVSALHCGSKFVRREVLQIFGLVLRQDDEMNVEVGSLLIDSIKSIEQESYADYLSALSLTLRSESIIMKLNDTRKLVDILLSILQKELDIGCKFTASDKALFASTNVDIGSGLHAISMLLRDTFKESTKFMKEFNKTGLETLVRSVLCARTLQICQMPSAVNAAETFDELLSFCLESSESMQQEVAKICVKIARAHVRPQVDKTRLPLCIILNELAMLVLPQAPPSKVYLLRLLKSASQEEFIPGTMARNPYSTAQMSAQPLMRDVKNLICHELEMLGLLEDDFGMELLVSNQIISLDLSVEDVFERIWIPSLFNGTQRRQNVSPNDPIGPPMAVTFRLSGLDGEATEERVDELAPVQEEDEDIETKFAGTNVFQEDVGFKTLIQLLPKIRHNSSALYAGGEDASAKLLEILRSACYVKKNRQHMLAIGALASLLDEAARAFTENSRSGKGLLLVIETLLREEQEDTSHGSMSELKASASTSSMLARELEESSETAHRPGSPRLQKSSSSLQTIAIAVREHEMNHVEIFLSQLKQLIRARERHEADILARVIPRLAGSTVESKAIMAKNFDASIRKLVRLDEMSEEDSQHGALQLELECATRLAEAIPRDFSGQRVLEAIWSQGTVSFITNYIEAEAFGAEMSQDRGSDAWNKAMKRSGLPLALELLNGITLGYTLDVTKHPTLLDLLHKLESVTERDIGTLAENCLETFASGSELVQKHLDNLRAETKEANRRKALAKRQQMLAEMGMTVVKNSSSPGASTIGVSHSPRSLRGYDSMAMESEQDSIVCRVCFEGYVLKPNELLGIYCFNKLASTPSANGDMSQTVCTVSHFNAIHFSCHQSAKRADVALRTPKREWEGAALRNSETLCNNLLPVMGNMVTDASYAAAVDAWWQNCFSVGAFISPPTRARQVAWDVSLLLGRFAMGASFSADCRGGGKDSNMSLLPHLVRLLVHQVSLCPQKGLEEYNAVLARLSCEDEIWNDREFSFSPLLPAALVLSLAVWSHDQWEASRRNALIAILRHTKKYECARIATYPASVDVSASVPWEQLNELDRYAKLKPMLIYFGLVNKMFEWFKPKRRPDLGNAVTIGKAPASTTTGSPEAVTLNERLHDIPSMISGAKDTLEWLDEAMDAEDAQELLDVCEILSDAMCPTVNDFILEALRAEC</sequence>
<dbReference type="SUPFAM" id="SSF48371">
    <property type="entry name" value="ARM repeat"/>
    <property type="match status" value="1"/>
</dbReference>
<keyword evidence="4" id="KW-0862">Zinc</keyword>
<feature type="region of interest" description="Disordered" evidence="8">
    <location>
        <begin position="1"/>
        <end position="73"/>
    </location>
</feature>
<evidence type="ECO:0000256" key="6">
    <source>
        <dbReference type="PROSITE-ProRule" id="PRU01388"/>
    </source>
</evidence>
<feature type="zinc finger region" description="UBR-type" evidence="5">
    <location>
        <begin position="683"/>
        <end position="757"/>
    </location>
</feature>
<evidence type="ECO:0000256" key="1">
    <source>
        <dbReference type="ARBA" id="ARBA00009970"/>
    </source>
</evidence>
<dbReference type="InterPro" id="IPR016024">
    <property type="entry name" value="ARM-type_fold"/>
</dbReference>
<feature type="region of interest" description="UBR4 E3 catalytic module" evidence="6">
    <location>
        <begin position="3301"/>
        <end position="3808"/>
    </location>
</feature>
<keyword evidence="2" id="KW-0479">Metal-binding</keyword>
<feature type="domain" description="UBR-type" evidence="9">
    <location>
        <begin position="683"/>
        <end position="757"/>
    </location>
</feature>
<dbReference type="PROSITE" id="PS51157">
    <property type="entry name" value="ZF_UBR"/>
    <property type="match status" value="1"/>
</dbReference>
<feature type="compositionally biased region" description="Acidic residues" evidence="8">
    <location>
        <begin position="781"/>
        <end position="795"/>
    </location>
</feature>
<dbReference type="CDD" id="cd19681">
    <property type="entry name" value="UBR-box_BIG_like"/>
    <property type="match status" value="1"/>
</dbReference>
<dbReference type="PROSITE" id="PS52043">
    <property type="entry name" value="UBR4_E3"/>
    <property type="match status" value="1"/>
</dbReference>
<dbReference type="SUPFAM" id="SSF50978">
    <property type="entry name" value="WD40 repeat-like"/>
    <property type="match status" value="1"/>
</dbReference>
<dbReference type="EMBL" id="HBDX01005591">
    <property type="protein sequence ID" value="CAD8224084.1"/>
    <property type="molecule type" value="Transcribed_RNA"/>
</dbReference>
<keyword evidence="7" id="KW-0175">Coiled coil</keyword>
<reference evidence="10" key="1">
    <citation type="submission" date="2021-01" db="EMBL/GenBank/DDBJ databases">
        <authorList>
            <person name="Corre E."/>
            <person name="Pelletier E."/>
            <person name="Niang G."/>
            <person name="Scheremetjew M."/>
            <person name="Finn R."/>
            <person name="Kale V."/>
            <person name="Holt S."/>
            <person name="Cochrane G."/>
            <person name="Meng A."/>
            <person name="Brown T."/>
            <person name="Cohen L."/>
        </authorList>
    </citation>
    <scope>NUCLEOTIDE SEQUENCE</scope>
    <source>
        <strain evidence="10">Clade-A-BCC118000</strain>
    </source>
</reference>
<dbReference type="InterPro" id="IPR003126">
    <property type="entry name" value="Znf_UBR"/>
</dbReference>
<evidence type="ECO:0000256" key="7">
    <source>
        <dbReference type="SAM" id="Coils"/>
    </source>
</evidence>
<protein>
    <recommendedName>
        <fullName evidence="9">UBR-type domain-containing protein</fullName>
    </recommendedName>
</protein>
<feature type="coiled-coil region" evidence="7">
    <location>
        <begin position="554"/>
        <end position="581"/>
    </location>
</feature>
<accession>A0A7R9T3U1</accession>
<evidence type="ECO:0000256" key="5">
    <source>
        <dbReference type="PROSITE-ProRule" id="PRU00508"/>
    </source>
</evidence>
<feature type="compositionally biased region" description="Low complexity" evidence="8">
    <location>
        <begin position="52"/>
        <end position="63"/>
    </location>
</feature>
<feature type="compositionally biased region" description="Basic and acidic residues" evidence="8">
    <location>
        <begin position="767"/>
        <end position="779"/>
    </location>
</feature>
<dbReference type="InterPro" id="IPR045189">
    <property type="entry name" value="UBR4-like"/>
</dbReference>
<proteinExistence type="inferred from homology"/>
<dbReference type="GO" id="GO:0008270">
    <property type="term" value="F:zinc ion binding"/>
    <property type="evidence" value="ECO:0007669"/>
    <property type="project" value="UniProtKB-KW"/>
</dbReference>
<keyword evidence="3 6" id="KW-0863">Zinc-finger</keyword>
<feature type="region of interest" description="Disordered" evidence="8">
    <location>
        <begin position="767"/>
        <end position="796"/>
    </location>
</feature>
<evidence type="ECO:0000256" key="2">
    <source>
        <dbReference type="ARBA" id="ARBA00022723"/>
    </source>
</evidence>
<evidence type="ECO:0000313" key="10">
    <source>
        <dbReference type="EMBL" id="CAD8224084.1"/>
    </source>
</evidence>
<comment type="similarity">
    <text evidence="1 6">Belongs to the UBR4 family.</text>
</comment>
<dbReference type="InterPro" id="IPR036322">
    <property type="entry name" value="WD40_repeat_dom_sf"/>
</dbReference>
<evidence type="ECO:0000256" key="4">
    <source>
        <dbReference type="ARBA" id="ARBA00022833"/>
    </source>
</evidence>
<gene>
    <name evidence="10" type="ORF">OLUC0939_LOCUS4810</name>
</gene>
<feature type="compositionally biased region" description="Basic and acidic residues" evidence="8">
    <location>
        <begin position="1"/>
        <end position="45"/>
    </location>
</feature>